<dbReference type="Gene3D" id="3.30.559.30">
    <property type="entry name" value="Nonribosomal peptide synthetase, condensation domain"/>
    <property type="match status" value="1"/>
</dbReference>
<comment type="caution">
    <text evidence="2">The sequence shown here is derived from an EMBL/GenBank/DDBJ whole genome shotgun (WGS) entry which is preliminary data.</text>
</comment>
<dbReference type="PANTHER" id="PTHR45527">
    <property type="entry name" value="NONRIBOSOMAL PEPTIDE SYNTHETASE"/>
    <property type="match status" value="1"/>
</dbReference>
<evidence type="ECO:0000259" key="1">
    <source>
        <dbReference type="Pfam" id="PF00668"/>
    </source>
</evidence>
<organism evidence="2 3">
    <name type="scientific">Streptacidiphilus cavernicola</name>
    <dbReference type="NCBI Taxonomy" id="3342716"/>
    <lineage>
        <taxon>Bacteria</taxon>
        <taxon>Bacillati</taxon>
        <taxon>Actinomycetota</taxon>
        <taxon>Actinomycetes</taxon>
        <taxon>Kitasatosporales</taxon>
        <taxon>Streptomycetaceae</taxon>
        <taxon>Streptacidiphilus</taxon>
    </lineage>
</organism>
<feature type="domain" description="Condensation" evidence="1">
    <location>
        <begin position="40"/>
        <end position="298"/>
    </location>
</feature>
<dbReference type="RefSeq" id="WP_380534141.1">
    <property type="nucleotide sequence ID" value="NZ_JBHFAB010000005.1"/>
</dbReference>
<reference evidence="2 3" key="1">
    <citation type="submission" date="2024-09" db="EMBL/GenBank/DDBJ databases">
        <authorList>
            <person name="Lee S.D."/>
        </authorList>
    </citation>
    <scope>NUCLEOTIDE SEQUENCE [LARGE SCALE GENOMIC DNA]</scope>
    <source>
        <strain evidence="2 3">N8-3</strain>
    </source>
</reference>
<keyword evidence="3" id="KW-1185">Reference proteome</keyword>
<dbReference type="SUPFAM" id="SSF52777">
    <property type="entry name" value="CoA-dependent acyltransferases"/>
    <property type="match status" value="2"/>
</dbReference>
<dbReference type="Pfam" id="PF00668">
    <property type="entry name" value="Condensation"/>
    <property type="match status" value="1"/>
</dbReference>
<dbReference type="InterPro" id="IPR001242">
    <property type="entry name" value="Condensation_dom"/>
</dbReference>
<dbReference type="EMBL" id="JBHFAB010000005">
    <property type="protein sequence ID" value="MFC1416686.1"/>
    <property type="molecule type" value="Genomic_DNA"/>
</dbReference>
<dbReference type="Proteomes" id="UP001592531">
    <property type="component" value="Unassembled WGS sequence"/>
</dbReference>
<dbReference type="Gene3D" id="3.30.559.10">
    <property type="entry name" value="Chloramphenicol acetyltransferase-like domain"/>
    <property type="match status" value="1"/>
</dbReference>
<dbReference type="PANTHER" id="PTHR45527:SF1">
    <property type="entry name" value="FATTY ACID SYNTHASE"/>
    <property type="match status" value="1"/>
</dbReference>
<evidence type="ECO:0000313" key="3">
    <source>
        <dbReference type="Proteomes" id="UP001592531"/>
    </source>
</evidence>
<name>A0ABV6VSG9_9ACTN</name>
<gene>
    <name evidence="2" type="ORF">ACEZDE_08530</name>
</gene>
<accession>A0ABV6VSG9</accession>
<dbReference type="InterPro" id="IPR023213">
    <property type="entry name" value="CAT-like_dom_sf"/>
</dbReference>
<protein>
    <submittedName>
        <fullName evidence="2">Condensation domain-containing protein</fullName>
    </submittedName>
</protein>
<sequence>MDTKVGADTRSIAFAELSARRAPLMWGQRAIWTGLLWRGERAYLYNQPLLVRFDPAAESSVLAALGRLLAENEVLRTVFHLDPKEPWQQVLGEGVLELDVRPLGDLPDGADAAGPLADLVRRPFDSSAELPLRVRLFGDGDGGEVSAVGIVAHHLALDGWSLNLLADRLRALVGGSTEPGPEAQQPCDRAEFEASGQGRRIAGRTLAFWDERIRAADPVMIRALPDPTPDQETATLVSARLAEALRTTAARAEVSETAVLLSAAGALLGVLTGARSAAFRVITAPRFRPGTRHLVGAFNQNSLLCTAPNTLPPGDELAATARALMAAYRHCECDPLEQDRRIVEAGAARGVATGGFCFFNDIRFETAYRPPAPAAPTPPAGDRLSRGSAPANYGSMFFLTLEELGPGARLTLAKDPRFVADCDPAAFLRALEESVVLAARSDGSAAPAATTDVHATAASRAAAALALTVREDGTSR</sequence>
<evidence type="ECO:0000313" key="2">
    <source>
        <dbReference type="EMBL" id="MFC1416686.1"/>
    </source>
</evidence>
<proteinExistence type="predicted"/>